<name>A0A2T0B7T4_9CLOT</name>
<dbReference type="InterPro" id="IPR000305">
    <property type="entry name" value="GIY-YIG_endonuc"/>
</dbReference>
<reference evidence="2 3" key="1">
    <citation type="submission" date="2018-03" db="EMBL/GenBank/DDBJ databases">
        <title>Genome sequence of Clostridium luticellarii DSM 29923.</title>
        <authorList>
            <person name="Poehlein A."/>
            <person name="Daniel R."/>
        </authorList>
    </citation>
    <scope>NUCLEOTIDE SEQUENCE [LARGE SCALE GENOMIC DNA]</scope>
    <source>
        <strain evidence="2 3">DSM 29923</strain>
    </source>
</reference>
<comment type="caution">
    <text evidence="2">The sequence shown here is derived from an EMBL/GenBank/DDBJ whole genome shotgun (WGS) entry which is preliminary data.</text>
</comment>
<gene>
    <name evidence="2" type="ORF">CLLU_33980</name>
</gene>
<dbReference type="Proteomes" id="UP000237798">
    <property type="component" value="Unassembled WGS sequence"/>
</dbReference>
<accession>A0A2T0B7T4</accession>
<keyword evidence="3" id="KW-1185">Reference proteome</keyword>
<sequence>MSHKNTIISYLVNYENFYCDDCLSKLCNINPRQTVFQVCTKLNIIGKINRGVGICSCCGKKKTVNSILKKSHKNCADVNPLKKIRSDKETLNPTKLNKSFNQCGKNFIEIKLKFENTDIKDTFSRFGTHTLGEILTEDKYMKLKDECYRIYKEYMNMKLGLFLARLKQDNDLFYKKFLNPYGDELFCKFKMEQNPLEKCKGIYMYVCNEEIKYIGRVKGNFNFYKRINSGYASISPRNCYIDGQVTNCHINSIINNIGSEVTFYVMPLEDDEEICSLERKLIKENQPEWNIALK</sequence>
<dbReference type="RefSeq" id="WP_106010938.1">
    <property type="nucleotide sequence ID" value="NZ_PVXP01000092.1"/>
</dbReference>
<evidence type="ECO:0000313" key="3">
    <source>
        <dbReference type="Proteomes" id="UP000237798"/>
    </source>
</evidence>
<evidence type="ECO:0000313" key="2">
    <source>
        <dbReference type="EMBL" id="PRR79958.1"/>
    </source>
</evidence>
<protein>
    <recommendedName>
        <fullName evidence="1">GIY-YIG domain-containing protein</fullName>
    </recommendedName>
</protein>
<evidence type="ECO:0000259" key="1">
    <source>
        <dbReference type="PROSITE" id="PS50164"/>
    </source>
</evidence>
<dbReference type="InterPro" id="IPR053748">
    <property type="entry name" value="Host_DNA_Degrad_Endo"/>
</dbReference>
<proteinExistence type="predicted"/>
<dbReference type="InterPro" id="IPR035901">
    <property type="entry name" value="GIY-YIG_endonuc_sf"/>
</dbReference>
<feature type="domain" description="GIY-YIG" evidence="1">
    <location>
        <begin position="198"/>
        <end position="291"/>
    </location>
</feature>
<dbReference type="AlphaFoldDB" id="A0A2T0B7T4"/>
<dbReference type="PROSITE" id="PS50164">
    <property type="entry name" value="GIY_YIG"/>
    <property type="match status" value="1"/>
</dbReference>
<dbReference type="Gene3D" id="3.40.1440.40">
    <property type="match status" value="1"/>
</dbReference>
<dbReference type="EMBL" id="PVXP01000092">
    <property type="protein sequence ID" value="PRR79958.1"/>
    <property type="molecule type" value="Genomic_DNA"/>
</dbReference>
<dbReference type="SUPFAM" id="SSF82771">
    <property type="entry name" value="GIY-YIG endonuclease"/>
    <property type="match status" value="1"/>
</dbReference>
<dbReference type="OrthoDB" id="1551455at2"/>
<organism evidence="2 3">
    <name type="scientific">Clostridium luticellarii</name>
    <dbReference type="NCBI Taxonomy" id="1691940"/>
    <lineage>
        <taxon>Bacteria</taxon>
        <taxon>Bacillati</taxon>
        <taxon>Bacillota</taxon>
        <taxon>Clostridia</taxon>
        <taxon>Eubacteriales</taxon>
        <taxon>Clostridiaceae</taxon>
        <taxon>Clostridium</taxon>
    </lineage>
</organism>